<evidence type="ECO:0000256" key="1">
    <source>
        <dbReference type="ARBA" id="ARBA00006525"/>
    </source>
</evidence>
<dbReference type="RefSeq" id="WP_166505821.1">
    <property type="nucleotide sequence ID" value="NZ_JAKNTL010000007.1"/>
</dbReference>
<reference evidence="3 4" key="1">
    <citation type="submission" date="2014-09" db="EMBL/GenBank/DDBJ databases">
        <authorList>
            <person name="Hornung B.V."/>
        </authorList>
    </citation>
    <scope>NUCLEOTIDE SEQUENCE [LARGE SCALE GENOMIC DNA]</scope>
    <source>
        <strain evidence="3 4">FRIFI</strain>
    </source>
</reference>
<gene>
    <name evidence="3" type="ORF">FRIFI_2108</name>
</gene>
<dbReference type="KEGG" id="rhom:FRIFI_2108"/>
<dbReference type="AlphaFoldDB" id="A0A2P2BTE9"/>
<comment type="similarity">
    <text evidence="1">Belongs to the DprA/Smf family.</text>
</comment>
<name>A0A2P2BTE9_9FIRM</name>
<accession>A0A2P2BTE9</accession>
<dbReference type="PANTHER" id="PTHR43022:SF1">
    <property type="entry name" value="PROTEIN SMF"/>
    <property type="match status" value="1"/>
</dbReference>
<evidence type="ECO:0000313" key="3">
    <source>
        <dbReference type="EMBL" id="CEI73636.1"/>
    </source>
</evidence>
<dbReference type="InterPro" id="IPR057666">
    <property type="entry name" value="DrpA_SLOG"/>
</dbReference>
<organism evidence="3 4">
    <name type="scientific">Romboutsia hominis</name>
    <dbReference type="NCBI Taxonomy" id="1507512"/>
    <lineage>
        <taxon>Bacteria</taxon>
        <taxon>Bacillati</taxon>
        <taxon>Bacillota</taxon>
        <taxon>Clostridia</taxon>
        <taxon>Peptostreptococcales</taxon>
        <taxon>Peptostreptococcaceae</taxon>
        <taxon>Romboutsia</taxon>
    </lineage>
</organism>
<dbReference type="Proteomes" id="UP000245695">
    <property type="component" value="Chromosome 1"/>
</dbReference>
<evidence type="ECO:0000313" key="4">
    <source>
        <dbReference type="Proteomes" id="UP000245695"/>
    </source>
</evidence>
<dbReference type="InterPro" id="IPR003488">
    <property type="entry name" value="DprA"/>
</dbReference>
<dbReference type="Gene3D" id="3.40.50.450">
    <property type="match status" value="1"/>
</dbReference>
<dbReference type="EMBL" id="LN650648">
    <property type="protein sequence ID" value="CEI73636.1"/>
    <property type="molecule type" value="Genomic_DNA"/>
</dbReference>
<sequence length="366" mass="41171">MDKKDAYLWLKSIDKISNNIIDKMLKNGLKVEDIIHLSDKEINEMENINLNIKKNIVKYKSLAYLDNIKEKLRERNIKYVSIEDNHYPSKLKNIYNAPKLLYYKGNINLLNEGLSIAMVGSRKATAYGKHCATTISSKLSEMNINVVSGLATGIDSYSHMGCIKGGGKTVAVIGSSVDNILPRKNLYLSKEILENDGLIISEYGIDSKVYPSNYVQRNRIISGISDGVIVVEAAIKSGALITADFALEQGREVFSIPGSIHSAMSEGCHKIIKEGAKLVCSIEDILEEYKIINNKNQENLKKYDNINLDKKSRIIIDTIKNKGTLHIDEICDNTRMDIKYVNIILNELVLRDILVQINNNRYILNS</sequence>
<dbReference type="SUPFAM" id="SSF102405">
    <property type="entry name" value="MCP/YpsA-like"/>
    <property type="match status" value="1"/>
</dbReference>
<feature type="domain" description="Smf/DprA SLOG" evidence="2">
    <location>
        <begin position="79"/>
        <end position="289"/>
    </location>
</feature>
<proteinExistence type="inferred from homology"/>
<protein>
    <submittedName>
        <fullName evidence="3">Protein smf</fullName>
    </submittedName>
</protein>
<keyword evidence="4" id="KW-1185">Reference proteome</keyword>
<dbReference type="PANTHER" id="PTHR43022">
    <property type="entry name" value="PROTEIN SMF"/>
    <property type="match status" value="1"/>
</dbReference>
<dbReference type="NCBIfam" id="TIGR00732">
    <property type="entry name" value="dprA"/>
    <property type="match status" value="1"/>
</dbReference>
<evidence type="ECO:0000259" key="2">
    <source>
        <dbReference type="Pfam" id="PF02481"/>
    </source>
</evidence>
<dbReference type="Pfam" id="PF02481">
    <property type="entry name" value="DNA_processg_A"/>
    <property type="match status" value="1"/>
</dbReference>
<dbReference type="GO" id="GO:0009294">
    <property type="term" value="P:DNA-mediated transformation"/>
    <property type="evidence" value="ECO:0007669"/>
    <property type="project" value="InterPro"/>
</dbReference>